<proteinExistence type="predicted"/>
<gene>
    <name evidence="2" type="ORF">Apa02nite_050100</name>
</gene>
<organism evidence="2 3">
    <name type="scientific">Actinoplanes palleronii</name>
    <dbReference type="NCBI Taxonomy" id="113570"/>
    <lineage>
        <taxon>Bacteria</taxon>
        <taxon>Bacillati</taxon>
        <taxon>Actinomycetota</taxon>
        <taxon>Actinomycetes</taxon>
        <taxon>Micromonosporales</taxon>
        <taxon>Micromonosporaceae</taxon>
        <taxon>Actinoplanes</taxon>
    </lineage>
</organism>
<feature type="region of interest" description="Disordered" evidence="1">
    <location>
        <begin position="1"/>
        <end position="21"/>
    </location>
</feature>
<sequence>MATPRPRALLAPAHRRNDDTGTRLAAGSEIGVATAWRPRWEPRPKKSVPGLLDFLDETG</sequence>
<keyword evidence="3" id="KW-1185">Reference proteome</keyword>
<evidence type="ECO:0000313" key="3">
    <source>
        <dbReference type="Proteomes" id="UP000624709"/>
    </source>
</evidence>
<reference evidence="2 3" key="1">
    <citation type="submission" date="2021-01" db="EMBL/GenBank/DDBJ databases">
        <title>Whole genome shotgun sequence of Actinoplanes palleronii NBRC 14916.</title>
        <authorList>
            <person name="Komaki H."/>
            <person name="Tamura T."/>
        </authorList>
    </citation>
    <scope>NUCLEOTIDE SEQUENCE [LARGE SCALE GENOMIC DNA]</scope>
    <source>
        <strain evidence="2 3">NBRC 14916</strain>
    </source>
</reference>
<evidence type="ECO:0000313" key="2">
    <source>
        <dbReference type="EMBL" id="GIE68902.1"/>
    </source>
</evidence>
<dbReference type="Proteomes" id="UP000624709">
    <property type="component" value="Unassembled WGS sequence"/>
</dbReference>
<accession>A0ABQ4BDY8</accession>
<dbReference type="EMBL" id="BOMS01000076">
    <property type="protein sequence ID" value="GIE68902.1"/>
    <property type="molecule type" value="Genomic_DNA"/>
</dbReference>
<name>A0ABQ4BDY8_9ACTN</name>
<comment type="caution">
    <text evidence="2">The sequence shown here is derived from an EMBL/GenBank/DDBJ whole genome shotgun (WGS) entry which is preliminary data.</text>
</comment>
<protein>
    <submittedName>
        <fullName evidence="2">Uncharacterized protein</fullName>
    </submittedName>
</protein>
<evidence type="ECO:0000256" key="1">
    <source>
        <dbReference type="SAM" id="MobiDB-lite"/>
    </source>
</evidence>
<feature type="compositionally biased region" description="Low complexity" evidence="1">
    <location>
        <begin position="1"/>
        <end position="12"/>
    </location>
</feature>